<evidence type="ECO:0000256" key="5">
    <source>
        <dbReference type="ARBA" id="ARBA00023002"/>
    </source>
</evidence>
<dbReference type="Gene3D" id="3.40.109.10">
    <property type="entry name" value="NADH Oxidase"/>
    <property type="match status" value="1"/>
</dbReference>
<dbReference type="EC" id="1.-.-.-" evidence="7"/>
<protein>
    <recommendedName>
        <fullName evidence="7">Putative NAD(P)H nitroreductase</fullName>
        <ecNumber evidence="7">1.-.-.-</ecNumber>
    </recommendedName>
</protein>
<dbReference type="InterPro" id="IPR000415">
    <property type="entry name" value="Nitroreductase-like"/>
</dbReference>
<keyword evidence="6 7" id="KW-0520">NAD</keyword>
<sequence length="202" mass="22899">MALSWDIREKVISMEMWEGIQSRRSISHLEGYVDEEVVRALIEEAAIWAPNHHHTEPWHFSVLIGESRKRIGDEWARLAADELGLTGEAREKFETKERDKLLRAPVVVVVSQKVSGSSVQVQEDHAAVAAAIQNFLLAAHARGLGARWRTGKMAYHPWLREILKLGAQDVVVGLIYLGWPSSNQEIVARPRTKEGLIDWIIR</sequence>
<name>A0A2T2WVS0_9FIRM</name>
<dbReference type="GO" id="GO:0016491">
    <property type="term" value="F:oxidoreductase activity"/>
    <property type="evidence" value="ECO:0007669"/>
    <property type="project" value="UniProtKB-UniRule"/>
</dbReference>
<evidence type="ECO:0000256" key="3">
    <source>
        <dbReference type="ARBA" id="ARBA00022643"/>
    </source>
</evidence>
<dbReference type="SUPFAM" id="SSF55469">
    <property type="entry name" value="FMN-dependent nitroreductase-like"/>
    <property type="match status" value="1"/>
</dbReference>
<reference evidence="10 11" key="1">
    <citation type="journal article" date="2014" name="BMC Genomics">
        <title>Comparison of environmental and isolate Sulfobacillus genomes reveals diverse carbon, sulfur, nitrogen, and hydrogen metabolisms.</title>
        <authorList>
            <person name="Justice N.B."/>
            <person name="Norman A."/>
            <person name="Brown C.T."/>
            <person name="Singh A."/>
            <person name="Thomas B.C."/>
            <person name="Banfield J.F."/>
        </authorList>
    </citation>
    <scope>NUCLEOTIDE SEQUENCE [LARGE SCALE GENOMIC DNA]</scope>
    <source>
        <strain evidence="10">AMDSBA4</strain>
    </source>
</reference>
<comment type="similarity">
    <text evidence="1 7">Belongs to the nitroreductase family.</text>
</comment>
<dbReference type="AlphaFoldDB" id="A0A2T2WVS0"/>
<accession>A0A2T2WVS0</accession>
<feature type="domain" description="Nitroreductase" evidence="9">
    <location>
        <begin position="20"/>
        <end position="179"/>
    </location>
</feature>
<keyword evidence="3 7" id="KW-0288">FMN</keyword>
<feature type="binding site" description="in other chain" evidence="8">
    <location>
        <begin position="23"/>
        <end position="25"/>
    </location>
    <ligand>
        <name>FMN</name>
        <dbReference type="ChEBI" id="CHEBI:58210"/>
        <note>ligand shared between dimeric partners</note>
    </ligand>
</feature>
<keyword evidence="5 7" id="KW-0560">Oxidoreductase</keyword>
<evidence type="ECO:0000256" key="6">
    <source>
        <dbReference type="ARBA" id="ARBA00023027"/>
    </source>
</evidence>
<evidence type="ECO:0000313" key="10">
    <source>
        <dbReference type="EMBL" id="PSR26312.1"/>
    </source>
</evidence>
<gene>
    <name evidence="10" type="ORF">C7B46_20060</name>
</gene>
<feature type="binding site" evidence="8">
    <location>
        <position position="52"/>
    </location>
    <ligand>
        <name>FMN</name>
        <dbReference type="ChEBI" id="CHEBI:58210"/>
        <note>ligand shared between dimeric partners</note>
    </ligand>
</feature>
<dbReference type="InterPro" id="IPR029479">
    <property type="entry name" value="Nitroreductase"/>
</dbReference>
<evidence type="ECO:0000256" key="2">
    <source>
        <dbReference type="ARBA" id="ARBA00022630"/>
    </source>
</evidence>
<evidence type="ECO:0000256" key="8">
    <source>
        <dbReference type="PIRSR" id="PIRSR000232-1"/>
    </source>
</evidence>
<dbReference type="InterPro" id="IPR026021">
    <property type="entry name" value="YdjA-like"/>
</dbReference>
<dbReference type="PANTHER" id="PTHR43821:SF1">
    <property type="entry name" value="NAD(P)H NITROREDUCTASE YDJA-RELATED"/>
    <property type="match status" value="1"/>
</dbReference>
<comment type="caution">
    <text evidence="10">The sequence shown here is derived from an EMBL/GenBank/DDBJ whole genome shotgun (WGS) entry which is preliminary data.</text>
</comment>
<dbReference type="Proteomes" id="UP000242972">
    <property type="component" value="Unassembled WGS sequence"/>
</dbReference>
<evidence type="ECO:0000256" key="1">
    <source>
        <dbReference type="ARBA" id="ARBA00007118"/>
    </source>
</evidence>
<keyword evidence="2 7" id="KW-0285">Flavoprotein</keyword>
<keyword evidence="4 7" id="KW-0521">NADP</keyword>
<dbReference type="EMBL" id="PXYW01000126">
    <property type="protein sequence ID" value="PSR26312.1"/>
    <property type="molecule type" value="Genomic_DNA"/>
</dbReference>
<evidence type="ECO:0000256" key="7">
    <source>
        <dbReference type="PIRNR" id="PIRNR000232"/>
    </source>
</evidence>
<dbReference type="InterPro" id="IPR052530">
    <property type="entry name" value="NAD(P)H_nitroreductase"/>
</dbReference>
<dbReference type="PIRSF" id="PIRSF000232">
    <property type="entry name" value="YdjA"/>
    <property type="match status" value="1"/>
</dbReference>
<evidence type="ECO:0000259" key="9">
    <source>
        <dbReference type="Pfam" id="PF00881"/>
    </source>
</evidence>
<dbReference type="Pfam" id="PF00881">
    <property type="entry name" value="Nitroreductase"/>
    <property type="match status" value="1"/>
</dbReference>
<comment type="cofactor">
    <cofactor evidence="8">
        <name>FMN</name>
        <dbReference type="ChEBI" id="CHEBI:58210"/>
    </cofactor>
    <text evidence="8">Binds 1 FMN per subunit.</text>
</comment>
<evidence type="ECO:0000256" key="4">
    <source>
        <dbReference type="ARBA" id="ARBA00022857"/>
    </source>
</evidence>
<evidence type="ECO:0000313" key="11">
    <source>
        <dbReference type="Proteomes" id="UP000242972"/>
    </source>
</evidence>
<dbReference type="PANTHER" id="PTHR43821">
    <property type="entry name" value="NAD(P)H NITROREDUCTASE YDJA-RELATED"/>
    <property type="match status" value="1"/>
</dbReference>
<dbReference type="CDD" id="cd02135">
    <property type="entry name" value="YdjA-like"/>
    <property type="match status" value="1"/>
</dbReference>
<proteinExistence type="inferred from homology"/>
<feature type="binding site" description="in other chain" evidence="8">
    <location>
        <begin position="148"/>
        <end position="150"/>
    </location>
    <ligand>
        <name>FMN</name>
        <dbReference type="ChEBI" id="CHEBI:58210"/>
        <note>ligand shared between dimeric partners</note>
    </ligand>
</feature>
<organism evidence="10 11">
    <name type="scientific">Sulfobacillus benefaciens</name>
    <dbReference type="NCBI Taxonomy" id="453960"/>
    <lineage>
        <taxon>Bacteria</taxon>
        <taxon>Bacillati</taxon>
        <taxon>Bacillota</taxon>
        <taxon>Clostridia</taxon>
        <taxon>Eubacteriales</taxon>
        <taxon>Clostridiales Family XVII. Incertae Sedis</taxon>
        <taxon>Sulfobacillus</taxon>
    </lineage>
</organism>